<feature type="transmembrane region" description="Helical" evidence="1">
    <location>
        <begin position="320"/>
        <end position="343"/>
    </location>
</feature>
<protein>
    <recommendedName>
        <fullName evidence="4">MFS transporter</fullName>
    </recommendedName>
</protein>
<keyword evidence="1" id="KW-0472">Membrane</keyword>
<dbReference type="Proteomes" id="UP000257030">
    <property type="component" value="Unassembled WGS sequence"/>
</dbReference>
<accession>A0A3D9DQI1</accession>
<organism evidence="2 3">
    <name type="scientific">Chryseobacterium elymi</name>
    <dbReference type="NCBI Taxonomy" id="395936"/>
    <lineage>
        <taxon>Bacteria</taxon>
        <taxon>Pseudomonadati</taxon>
        <taxon>Bacteroidota</taxon>
        <taxon>Flavobacteriia</taxon>
        <taxon>Flavobacteriales</taxon>
        <taxon>Weeksellaceae</taxon>
        <taxon>Chryseobacterium group</taxon>
        <taxon>Chryseobacterium</taxon>
    </lineage>
</organism>
<dbReference type="InterPro" id="IPR043745">
    <property type="entry name" value="DUF5690"/>
</dbReference>
<evidence type="ECO:0000256" key="1">
    <source>
        <dbReference type="SAM" id="Phobius"/>
    </source>
</evidence>
<dbReference type="AlphaFoldDB" id="A0A3D9DQI1"/>
<feature type="transmembrane region" description="Helical" evidence="1">
    <location>
        <begin position="137"/>
        <end position="158"/>
    </location>
</feature>
<dbReference type="EMBL" id="QNUH01000002">
    <property type="protein sequence ID" value="REC80101.1"/>
    <property type="molecule type" value="Genomic_DNA"/>
</dbReference>
<feature type="transmembrane region" description="Helical" evidence="1">
    <location>
        <begin position="12"/>
        <end position="33"/>
    </location>
</feature>
<name>A0A3D9DQI1_9FLAO</name>
<dbReference type="SUPFAM" id="SSF103473">
    <property type="entry name" value="MFS general substrate transporter"/>
    <property type="match status" value="1"/>
</dbReference>
<keyword evidence="1" id="KW-1133">Transmembrane helix</keyword>
<dbReference type="Pfam" id="PF18943">
    <property type="entry name" value="DUF5690"/>
    <property type="match status" value="1"/>
</dbReference>
<evidence type="ECO:0000313" key="3">
    <source>
        <dbReference type="Proteomes" id="UP000257030"/>
    </source>
</evidence>
<evidence type="ECO:0000313" key="2">
    <source>
        <dbReference type="EMBL" id="REC80101.1"/>
    </source>
</evidence>
<feature type="transmembrane region" description="Helical" evidence="1">
    <location>
        <begin position="355"/>
        <end position="376"/>
    </location>
</feature>
<feature type="transmembrane region" description="Helical" evidence="1">
    <location>
        <begin position="53"/>
        <end position="71"/>
    </location>
</feature>
<comment type="caution">
    <text evidence="2">The sequence shown here is derived from an EMBL/GenBank/DDBJ whole genome shotgun (WGS) entry which is preliminary data.</text>
</comment>
<feature type="transmembrane region" description="Helical" evidence="1">
    <location>
        <begin position="170"/>
        <end position="191"/>
    </location>
</feature>
<feature type="transmembrane region" description="Helical" evidence="1">
    <location>
        <begin position="218"/>
        <end position="241"/>
    </location>
</feature>
<reference evidence="2 3" key="1">
    <citation type="journal article" date="2010" name="Syst. Appl. Microbiol.">
        <title>Four new species of Chryseobacterium from the rhizosphere of coastal sand dune plants, Chryseobacterium elymi sp. nov., Chryseobacterium hagamense sp. nov., Chryseobacterium lathyri sp. nov. and Chryseobacterium rhizosphaerae sp. nov.</title>
        <authorList>
            <person name="Cho S.H."/>
            <person name="Lee K.S."/>
            <person name="Shin D.S."/>
            <person name="Han J.H."/>
            <person name="Park K.S."/>
            <person name="Lee C.H."/>
            <person name="Park K.H."/>
            <person name="Kim S.B."/>
        </authorList>
    </citation>
    <scope>NUCLEOTIDE SEQUENCE [LARGE SCALE GENOMIC DNA]</scope>
    <source>
        <strain evidence="2 3">KCTC 22547</strain>
    </source>
</reference>
<keyword evidence="3" id="KW-1185">Reference proteome</keyword>
<proteinExistence type="predicted"/>
<feature type="transmembrane region" description="Helical" evidence="1">
    <location>
        <begin position="294"/>
        <end position="314"/>
    </location>
</feature>
<dbReference type="InterPro" id="IPR036259">
    <property type="entry name" value="MFS_trans_sf"/>
</dbReference>
<evidence type="ECO:0008006" key="4">
    <source>
        <dbReference type="Google" id="ProtNLM"/>
    </source>
</evidence>
<feature type="transmembrane region" description="Helical" evidence="1">
    <location>
        <begin position="83"/>
        <end position="103"/>
    </location>
</feature>
<feature type="transmembrane region" description="Helical" evidence="1">
    <location>
        <begin position="109"/>
        <end position="130"/>
    </location>
</feature>
<sequence>MKNTNSNNNSTVSVTLKAASAAFGVYFCMYAFRKPFTVASYSNLEFFGFDYKILIIIAQAVGYFISKFIGIKFISELKPQKRIIFLLSFIAAAELALLGFAVVPAPYNILFMFINGIPLGMIWGIVFSYIEGRKTTEIIGLFLCASFVVSSGVVKSAGMYLMNHFGITEFWMPFATGLVFIIPLIVFALILNKIPEPTDEDKALKKERKTLSKEERKSLVKTFFIPLVSITVLYISLTVLRDFRDNFSREIWDEMDGKADSTVFTLTEVPISIMVLLILGFMVKVKNNSKAFSYYHYILFGGISSVGLSTFLFQNGAISPFIWMTVSGFGMYLCYIPFNGIYFDRMIAAFKVKGNVGFFIYFVDAFGYLGSVSVLFLKNSGSQERSWLHFYINLNYIIAAAVLFFSGIAFLAFQKKSKSKSNAENEETSHAIRFDAFKI</sequence>
<dbReference type="OrthoDB" id="182994at2"/>
<gene>
    <name evidence="2" type="ORF">DRF60_03725</name>
</gene>
<feature type="transmembrane region" description="Helical" evidence="1">
    <location>
        <begin position="388"/>
        <end position="413"/>
    </location>
</feature>
<dbReference type="RefSeq" id="WP_116010779.1">
    <property type="nucleotide sequence ID" value="NZ_QNUH01000002.1"/>
</dbReference>
<keyword evidence="1" id="KW-0812">Transmembrane</keyword>
<feature type="transmembrane region" description="Helical" evidence="1">
    <location>
        <begin position="261"/>
        <end position="282"/>
    </location>
</feature>